<dbReference type="EMBL" id="CAJNNW010031787">
    <property type="protein sequence ID" value="CAE8709056.1"/>
    <property type="molecule type" value="Genomic_DNA"/>
</dbReference>
<feature type="compositionally biased region" description="Basic and acidic residues" evidence="1">
    <location>
        <begin position="227"/>
        <end position="238"/>
    </location>
</feature>
<evidence type="ECO:0000313" key="3">
    <source>
        <dbReference type="Proteomes" id="UP000626109"/>
    </source>
</evidence>
<feature type="compositionally biased region" description="Basic and acidic residues" evidence="1">
    <location>
        <begin position="123"/>
        <end position="144"/>
    </location>
</feature>
<evidence type="ECO:0000313" key="2">
    <source>
        <dbReference type="EMBL" id="CAE8709056.1"/>
    </source>
</evidence>
<feature type="region of interest" description="Disordered" evidence="1">
    <location>
        <begin position="157"/>
        <end position="238"/>
    </location>
</feature>
<feature type="region of interest" description="Disordered" evidence="1">
    <location>
        <begin position="1"/>
        <end position="47"/>
    </location>
</feature>
<sequence>MADDDADGWDGDDLPLEQDLGAAVEEDDGGHGANATGPQSAAEEPLRDELRQLRHRLEESEQARLQDREDLEARMQEVMQKAKDRMLQMQQMIRNKDEQLQEVELERNAALTAAASAAAGGAARDRDSAEQRADSEERSAARLAELEQECRQLRSALERAEEDSRRAQAEAVEADSNAEAASRAREAEAAKAAEALAQASAARAALEAAAAAGGEEASPAEASLKAELQERERELQQVREEMEHARELAETTLADVVRKSKEHLRQLQSRLQTSLSENNELAEKHKETEELYRQQQDKVLKYKQLMAQANSRIEESDASV</sequence>
<gene>
    <name evidence="2" type="ORF">PGLA2088_LOCUS35254</name>
</gene>
<name>A0A813KNX3_POLGL</name>
<evidence type="ECO:0000256" key="1">
    <source>
        <dbReference type="SAM" id="MobiDB-lite"/>
    </source>
</evidence>
<protein>
    <submittedName>
        <fullName evidence="2">Uncharacterized protein</fullName>
    </submittedName>
</protein>
<feature type="compositionally biased region" description="Basic and acidic residues" evidence="1">
    <location>
        <begin position="157"/>
        <end position="168"/>
    </location>
</feature>
<feature type="region of interest" description="Disordered" evidence="1">
    <location>
        <begin position="114"/>
        <end position="144"/>
    </location>
</feature>
<comment type="caution">
    <text evidence="2">The sequence shown here is derived from an EMBL/GenBank/DDBJ whole genome shotgun (WGS) entry which is preliminary data.</text>
</comment>
<feature type="compositionally biased region" description="Basic and acidic residues" evidence="1">
    <location>
        <begin position="182"/>
        <end position="191"/>
    </location>
</feature>
<dbReference type="AlphaFoldDB" id="A0A813KNX3"/>
<dbReference type="Proteomes" id="UP000626109">
    <property type="component" value="Unassembled WGS sequence"/>
</dbReference>
<feature type="non-terminal residue" evidence="2">
    <location>
        <position position="320"/>
    </location>
</feature>
<organism evidence="2 3">
    <name type="scientific">Polarella glacialis</name>
    <name type="common">Dinoflagellate</name>
    <dbReference type="NCBI Taxonomy" id="89957"/>
    <lineage>
        <taxon>Eukaryota</taxon>
        <taxon>Sar</taxon>
        <taxon>Alveolata</taxon>
        <taxon>Dinophyceae</taxon>
        <taxon>Suessiales</taxon>
        <taxon>Suessiaceae</taxon>
        <taxon>Polarella</taxon>
    </lineage>
</organism>
<feature type="compositionally biased region" description="Low complexity" evidence="1">
    <location>
        <begin position="192"/>
        <end position="223"/>
    </location>
</feature>
<proteinExistence type="predicted"/>
<reference evidence="2" key="1">
    <citation type="submission" date="2021-02" db="EMBL/GenBank/DDBJ databases">
        <authorList>
            <person name="Dougan E. K."/>
            <person name="Rhodes N."/>
            <person name="Thang M."/>
            <person name="Chan C."/>
        </authorList>
    </citation>
    <scope>NUCLEOTIDE SEQUENCE</scope>
</reference>
<feature type="region of interest" description="Disordered" evidence="1">
    <location>
        <begin position="269"/>
        <end position="289"/>
    </location>
</feature>
<feature type="compositionally biased region" description="Acidic residues" evidence="1">
    <location>
        <begin position="1"/>
        <end position="16"/>
    </location>
</feature>
<accession>A0A813KNX3</accession>